<evidence type="ECO:0000313" key="1">
    <source>
        <dbReference type="EMBL" id="CAG8515780.1"/>
    </source>
</evidence>
<name>A0ACA9LC38_9GLOM</name>
<proteinExistence type="predicted"/>
<sequence>MPTSNYLIAPKSQYLMGMETDDETWDDIEIPISGLTTQGELDEMAIDNDDEKKESRTYRHCMINNGCLQSEVENILCASIKDSIDDVGEVTRVPSKLSSSLPSSDSAVTKINNSTSNASKHIKTVKSIFCASGLAKSTLNGNEEFTGTITRLGDESKKVVDMNDWDNDMEIPEAGLSPINLIQTRSFASNKPNKIDKIVISNGEHECFDNWDEEFQNFNQGEPCLPQSRSQNIVIERVEEPSKISSLLTSEKTVESFDQDFDLLDVDINKLNLSAETLKAHSNGGEGCEDNVDFFDSESSGTTTEVHSRNSSILSSPVSPSSRSQSEDEGFDDIQFPESMDSLRLHPHTLSTCQNSSRTGTKAANSNSWNMNIKTHRSFDDDSDDWSGLEVQDDNIFESENIKHKNIVFRTVPVQQKRPRRESFTIKFTPPSSMQLATENSPNFALDSPQICSSSMVIGDPQSPDSSSISPITIDNDNFSNELDSRDITSSPNGFTTKKLMAQKDSTGSTALVSKRVTSRPKREAVVSAKTSSATSSLQGYKANVTPSKNDTLLKVSGISSKPKEKGKSSMTPSKKSLLKKTNSSINATIRSTKENLSSPNVNHKKSLSICSRSTCSDSSEKSAILNFSLKSSTKNSKILSSPSSSANKKSSGLTSTGSLSVTKNNAVNGKTSQPRSKSSPTTNAISQKITKSQPDAQFFGNSNGGSPLIYKQIKSKNYGDGTELDKFDDLPICLEKERDFKAHPTSPVLNATNTNDDNVIDEMVYDPISQRWDGNELVLKDFEPSSTRLGLITNMSPSTNTKSLQGDYDMVFDTKKMCWFRKGEEEECLSLFDFESDCDEDNALIKHPTVGGFAMDGCGGYDNNELTLSPQAFSDNENLITSKKGRRQILDRNASNSGETGGMESGGNEFQVGSEFEMSKGFLKSLMASERQHRKEMNHWYPAIRSISNEQRFGLKDNSFQKGFLYEIRKSNMENRINIIKKHQKGGGLNNFYSSFREKSASPRCNERPHFR</sequence>
<organism evidence="1 2">
    <name type="scientific">Acaulospora colombiana</name>
    <dbReference type="NCBI Taxonomy" id="27376"/>
    <lineage>
        <taxon>Eukaryota</taxon>
        <taxon>Fungi</taxon>
        <taxon>Fungi incertae sedis</taxon>
        <taxon>Mucoromycota</taxon>
        <taxon>Glomeromycotina</taxon>
        <taxon>Glomeromycetes</taxon>
        <taxon>Diversisporales</taxon>
        <taxon>Acaulosporaceae</taxon>
        <taxon>Acaulospora</taxon>
    </lineage>
</organism>
<reference evidence="1" key="1">
    <citation type="submission" date="2021-06" db="EMBL/GenBank/DDBJ databases">
        <authorList>
            <person name="Kallberg Y."/>
            <person name="Tangrot J."/>
            <person name="Rosling A."/>
        </authorList>
    </citation>
    <scope>NUCLEOTIDE SEQUENCE</scope>
    <source>
        <strain evidence="1">CL356</strain>
    </source>
</reference>
<comment type="caution">
    <text evidence="1">The sequence shown here is derived from an EMBL/GenBank/DDBJ whole genome shotgun (WGS) entry which is preliminary data.</text>
</comment>
<gene>
    <name evidence="1" type="ORF">ACOLOM_LOCUS3426</name>
</gene>
<accession>A0ACA9LC38</accession>
<evidence type="ECO:0000313" key="2">
    <source>
        <dbReference type="Proteomes" id="UP000789525"/>
    </source>
</evidence>
<dbReference type="Proteomes" id="UP000789525">
    <property type="component" value="Unassembled WGS sequence"/>
</dbReference>
<dbReference type="EMBL" id="CAJVPT010005062">
    <property type="protein sequence ID" value="CAG8515780.1"/>
    <property type="molecule type" value="Genomic_DNA"/>
</dbReference>
<keyword evidence="2" id="KW-1185">Reference proteome</keyword>
<protein>
    <submittedName>
        <fullName evidence="1">15310_t:CDS:1</fullName>
    </submittedName>
</protein>